<reference evidence="2" key="1">
    <citation type="submission" date="2025-08" db="UniProtKB">
        <authorList>
            <consortium name="RefSeq"/>
        </authorList>
    </citation>
    <scope>IDENTIFICATION</scope>
    <source>
        <tissue evidence="2">Whole larvae</tissue>
    </source>
</reference>
<dbReference type="GeneID" id="116413508"/>
<accession>A0ABM3N644</accession>
<organism evidence="1 2">
    <name type="scientific">Galleria mellonella</name>
    <name type="common">Greater wax moth</name>
    <dbReference type="NCBI Taxonomy" id="7137"/>
    <lineage>
        <taxon>Eukaryota</taxon>
        <taxon>Metazoa</taxon>
        <taxon>Ecdysozoa</taxon>
        <taxon>Arthropoda</taxon>
        <taxon>Hexapoda</taxon>
        <taxon>Insecta</taxon>
        <taxon>Pterygota</taxon>
        <taxon>Neoptera</taxon>
        <taxon>Endopterygota</taxon>
        <taxon>Lepidoptera</taxon>
        <taxon>Glossata</taxon>
        <taxon>Ditrysia</taxon>
        <taxon>Pyraloidea</taxon>
        <taxon>Pyralidae</taxon>
        <taxon>Galleriinae</taxon>
        <taxon>Galleria</taxon>
    </lineage>
</organism>
<dbReference type="Proteomes" id="UP001652740">
    <property type="component" value="Unplaced"/>
</dbReference>
<gene>
    <name evidence="2" type="primary">LOC116413508</name>
</gene>
<keyword evidence="1" id="KW-1185">Reference proteome</keyword>
<sequence length="910" mass="105959">MSNTSYPQTEMDDNLCTEPELATCDHRNLDYINHWVSQTIENEVNRGVKLREEKSRVFPPAQHECISNLKFIKIPTCPKNNRYNRKYSSRHYTDIRRSPCSSRFNSAYISNLPPQTCLPQTCYSKANFVKLRTRTQRCPMRIAELAVPTKRQCIDTWRNKCDVLPEFMVERLRRQVMDEKPVVEISDAITCFKRRKSSFNRSELRTCTYETMNVANADFQNYSIAFGQKIARKLNNPLNITLNPRLEKISNIVSSDISRLTKHRKKSNINNSKNKKIQFEMSKKIAAWIANIIEESSYKLLEEDLKELEEEEGPVLDFIDILIDNVVNICEPNLPENIQNELDINLTSPVLFKDLNLSGSQLMYHMEESEKINNNDGTLQDISDKIQDSYNGSLDNNNIKEDIEIDTIEEYMFKELEKIIDSITIIEEPKNQNMIVETEHDLGEKNISQQSIEQTNQLIDHKDSADENDEYSDVPEDIMENIDAEYNFHQSQENSNVSDLFPIHSEESHDENNRKVNFIQITNKVTEVPAHTHDYRKIKSDKEQIRKPPIHFAPPNENLLSKYLNNRNCVIYVLYLGDADELWPADITTPTLKASASVSKSITSLGKIIENDERLLSQDDTAKQIANGLQETLKIEHIEQRTESIMNKEISLEENNLQYIENNNNKEILKRDSKTNKTNNLEYSTSDATTDTIIDVTNTYKKEMGLKSTPINESFRKETTLDNPLDKRVDNLNKDRDTNSTDNVIFNTQNIPNKILEAKFEYRVNLNTAPSWVRKEQGKGEPGEDSFYRQSRAKLEIKESVIRKWNKDLRDINANLDLWNVWVEKACKNIIDLKKKKETNIYSSNTIKRTTRDWLKLKKSMDTDIILWTKLNQQAQRRLKTYKTIYNKNRTKIGSAKYNILKCSCMKQKL</sequence>
<name>A0ABM3N644_GALME</name>
<dbReference type="RefSeq" id="XP_052759030.1">
    <property type="nucleotide sequence ID" value="XM_052903070.1"/>
</dbReference>
<evidence type="ECO:0000313" key="1">
    <source>
        <dbReference type="Proteomes" id="UP001652740"/>
    </source>
</evidence>
<evidence type="ECO:0000313" key="2">
    <source>
        <dbReference type="RefSeq" id="XP_052759030.1"/>
    </source>
</evidence>
<proteinExistence type="predicted"/>
<protein>
    <submittedName>
        <fullName evidence="2">Myb-like protein X</fullName>
    </submittedName>
</protein>